<dbReference type="InterPro" id="IPR040976">
    <property type="entry name" value="Pkinase_fungal"/>
</dbReference>
<dbReference type="AlphaFoldDB" id="A0A2C5XVJ3"/>
<dbReference type="PROSITE" id="PS00109">
    <property type="entry name" value="PROTEIN_KINASE_TYR"/>
    <property type="match status" value="1"/>
</dbReference>
<feature type="region of interest" description="Disordered" evidence="4">
    <location>
        <begin position="521"/>
        <end position="629"/>
    </location>
</feature>
<dbReference type="InterPro" id="IPR011009">
    <property type="entry name" value="Kinase-like_dom_sf"/>
</dbReference>
<comment type="catalytic activity">
    <reaction evidence="2">
        <text>L-threonyl-[protein] + ATP = O-phospho-L-threonyl-[protein] + ADP + H(+)</text>
        <dbReference type="Rhea" id="RHEA:46608"/>
        <dbReference type="Rhea" id="RHEA-COMP:11060"/>
        <dbReference type="Rhea" id="RHEA-COMP:11605"/>
        <dbReference type="ChEBI" id="CHEBI:15378"/>
        <dbReference type="ChEBI" id="CHEBI:30013"/>
        <dbReference type="ChEBI" id="CHEBI:30616"/>
        <dbReference type="ChEBI" id="CHEBI:61977"/>
        <dbReference type="ChEBI" id="CHEBI:456216"/>
        <dbReference type="EC" id="2.7.11.1"/>
    </reaction>
</comment>
<dbReference type="SUPFAM" id="SSF56112">
    <property type="entry name" value="Protein kinase-like (PK-like)"/>
    <property type="match status" value="1"/>
</dbReference>
<evidence type="ECO:0000256" key="3">
    <source>
        <dbReference type="ARBA" id="ARBA00048679"/>
    </source>
</evidence>
<evidence type="ECO:0000313" key="7">
    <source>
        <dbReference type="Proteomes" id="UP000226192"/>
    </source>
</evidence>
<evidence type="ECO:0000259" key="5">
    <source>
        <dbReference type="Pfam" id="PF17667"/>
    </source>
</evidence>
<keyword evidence="7" id="KW-1185">Reference proteome</keyword>
<name>A0A2C5XVJ3_9HYPO</name>
<dbReference type="Pfam" id="PF17667">
    <property type="entry name" value="Pkinase_fungal"/>
    <property type="match status" value="1"/>
</dbReference>
<comment type="caution">
    <text evidence="6">The sequence shown here is derived from an EMBL/GenBank/DDBJ whole genome shotgun (WGS) entry which is preliminary data.</text>
</comment>
<evidence type="ECO:0000256" key="2">
    <source>
        <dbReference type="ARBA" id="ARBA00047899"/>
    </source>
</evidence>
<comment type="catalytic activity">
    <reaction evidence="3">
        <text>L-seryl-[protein] + ATP = O-phospho-L-seryl-[protein] + ADP + H(+)</text>
        <dbReference type="Rhea" id="RHEA:17989"/>
        <dbReference type="Rhea" id="RHEA-COMP:9863"/>
        <dbReference type="Rhea" id="RHEA-COMP:11604"/>
        <dbReference type="ChEBI" id="CHEBI:15378"/>
        <dbReference type="ChEBI" id="CHEBI:29999"/>
        <dbReference type="ChEBI" id="CHEBI:30616"/>
        <dbReference type="ChEBI" id="CHEBI:83421"/>
        <dbReference type="ChEBI" id="CHEBI:456216"/>
        <dbReference type="EC" id="2.7.11.1"/>
    </reaction>
</comment>
<evidence type="ECO:0000256" key="4">
    <source>
        <dbReference type="SAM" id="MobiDB-lite"/>
    </source>
</evidence>
<dbReference type="EC" id="2.7.11.1" evidence="1"/>
<dbReference type="InterPro" id="IPR008266">
    <property type="entry name" value="Tyr_kinase_AS"/>
</dbReference>
<dbReference type="PANTHER" id="PTHR38248">
    <property type="entry name" value="FUNK1 6"/>
    <property type="match status" value="1"/>
</dbReference>
<organism evidence="6 7">
    <name type="scientific">Ophiocordyceps australis</name>
    <dbReference type="NCBI Taxonomy" id="1399860"/>
    <lineage>
        <taxon>Eukaryota</taxon>
        <taxon>Fungi</taxon>
        <taxon>Dikarya</taxon>
        <taxon>Ascomycota</taxon>
        <taxon>Pezizomycotina</taxon>
        <taxon>Sordariomycetes</taxon>
        <taxon>Hypocreomycetidae</taxon>
        <taxon>Hypocreales</taxon>
        <taxon>Ophiocordycipitaceae</taxon>
        <taxon>Ophiocordyceps</taxon>
    </lineage>
</organism>
<accession>A0A2C5XVJ3</accession>
<feature type="compositionally biased region" description="Low complexity" evidence="4">
    <location>
        <begin position="559"/>
        <end position="577"/>
    </location>
</feature>
<dbReference type="Gene3D" id="1.10.510.10">
    <property type="entry name" value="Transferase(Phosphotransferase) domain 1"/>
    <property type="match status" value="1"/>
</dbReference>
<dbReference type="GO" id="GO:0004674">
    <property type="term" value="F:protein serine/threonine kinase activity"/>
    <property type="evidence" value="ECO:0007669"/>
    <property type="project" value="UniProtKB-EC"/>
</dbReference>
<protein>
    <recommendedName>
        <fullName evidence="1">non-specific serine/threonine protein kinase</fullName>
        <ecNumber evidence="1">2.7.11.1</ecNumber>
    </recommendedName>
</protein>
<gene>
    <name evidence="6" type="ORF">CDD81_3223</name>
</gene>
<proteinExistence type="predicted"/>
<dbReference type="STRING" id="1399860.A0A2C5XVJ3"/>
<reference evidence="6 7" key="1">
    <citation type="submission" date="2017-06" db="EMBL/GenBank/DDBJ databases">
        <title>Ant-infecting Ophiocordyceps genomes reveal a high diversity of potential behavioral manipulation genes and a possible major role for enterotoxins.</title>
        <authorList>
            <person name="De Bekker C."/>
            <person name="Evans H.C."/>
            <person name="Brachmann A."/>
            <person name="Hughes D.P."/>
        </authorList>
    </citation>
    <scope>NUCLEOTIDE SEQUENCE [LARGE SCALE GENOMIC DNA]</scope>
    <source>
        <strain evidence="6 7">Map64</strain>
    </source>
</reference>
<dbReference type="PANTHER" id="PTHR38248:SF2">
    <property type="entry name" value="FUNK1 11"/>
    <property type="match status" value="1"/>
</dbReference>
<dbReference type="EMBL" id="NJET01000208">
    <property type="protein sequence ID" value="PHH59413.1"/>
    <property type="molecule type" value="Genomic_DNA"/>
</dbReference>
<feature type="domain" description="Fungal-type protein kinase" evidence="5">
    <location>
        <begin position="276"/>
        <end position="752"/>
    </location>
</feature>
<dbReference type="Proteomes" id="UP000226192">
    <property type="component" value="Unassembled WGS sequence"/>
</dbReference>
<sequence length="862" mass="96261">MERLLSVSQMAQSKTILDNPIGNGLDNLRATFKSICDDMHLPATLATLDVLSQEDVQSLTTDLLLALQNARASRLLPSAGGAKSLYVDLMKLGTAVYADNFDLDRTKTLLSAALAEEFRDGEIWSRLYRALNQDTPPQSLATSIQQTPWTLNTGCIVNSSELRRNVDPMLRAELENLYIGLPNFHQAFFGFGNVPDLNTVSKAIFRKCTEGEDALFQNGWTGWPTSAQESEVLAWLGGLIPKLEALDDRISILAAQRHLLARPRTPLEGSAGKRSLDVGFVRKKAISNLASKKFKYHWWHILIPGELKSNPKADTESDAWLDIARYAREVLASQDNRRFVLAFTLCGSMMRIWEFDRVGGIASEKFDINTKDGGLQFITAILGFLWMSEESLGFDPSIITCGNERRVEIQRHGQTERLIIDEVMTRSRCIAGRATTCWKAHGGDDDAKHKTPLVIKDSWQYTDRDEEGSLLREATEKGVINVARYYHHETVCVNGTIDDIQSNIRKHLDITKAANYGPKRLAVSPRASANGPGQSMLSPRESIPELGLPMPLPQASIHGPGRSPSSPRPSLLGPGRSMLSPRPSISSASRKVLNTGVKRASGDDDANLPPPKRSCSGPRSKTGEQAPPNRVHRRVIVRDFGKPIYKASSRVALLSALECCIAGHESLHKAGILHRDISINNLLINEDKDNPSFPAFLIDLDLAIKEQRDGTSGAKGKTGTRAFMAIGALRGDEKHSFMHDLESFFWVLYWICIHYNAQHRGRVVSFFDQWNYMDTEALVMIKKGLIIEDLDFVENAEENFSAYYRPLIPWVNRLRRLVFPNGLRWRVQEPGLYSSMMELLREACKDEQVACELNNQHIASTF</sequence>
<evidence type="ECO:0000256" key="1">
    <source>
        <dbReference type="ARBA" id="ARBA00012513"/>
    </source>
</evidence>
<dbReference type="OrthoDB" id="4921171at2759"/>
<evidence type="ECO:0000313" key="6">
    <source>
        <dbReference type="EMBL" id="PHH59413.1"/>
    </source>
</evidence>